<feature type="domain" description="Transcription elongation factor GreA/GreB C-terminal" evidence="10">
    <location>
        <begin position="86"/>
        <end position="159"/>
    </location>
</feature>
<keyword evidence="4 8" id="KW-0238">DNA-binding</keyword>
<keyword evidence="3 8" id="KW-0805">Transcription regulation</keyword>
<dbReference type="RefSeq" id="WP_134081486.1">
    <property type="nucleotide sequence ID" value="NZ_SOQX01000002.1"/>
</dbReference>
<dbReference type="GO" id="GO:0006354">
    <property type="term" value="P:DNA-templated transcription elongation"/>
    <property type="evidence" value="ECO:0007669"/>
    <property type="project" value="TreeGrafter"/>
</dbReference>
<dbReference type="Gene3D" id="3.10.50.30">
    <property type="entry name" value="Transcription elongation factor, GreA/GreB, C-terminal domain"/>
    <property type="match status" value="1"/>
</dbReference>
<evidence type="ECO:0000259" key="10">
    <source>
        <dbReference type="Pfam" id="PF01272"/>
    </source>
</evidence>
<dbReference type="GO" id="GO:0032784">
    <property type="term" value="P:regulation of DNA-templated transcription elongation"/>
    <property type="evidence" value="ECO:0007669"/>
    <property type="project" value="UniProtKB-UniRule"/>
</dbReference>
<keyword evidence="5 8" id="KW-0804">Transcription</keyword>
<dbReference type="HAMAP" id="MF_00105">
    <property type="entry name" value="GreA_GreB"/>
    <property type="match status" value="1"/>
</dbReference>
<organism evidence="12 13">
    <name type="scientific">Thiohalophilus thiocyanatoxydans</name>
    <dbReference type="NCBI Taxonomy" id="381308"/>
    <lineage>
        <taxon>Bacteria</taxon>
        <taxon>Pseudomonadati</taxon>
        <taxon>Pseudomonadota</taxon>
        <taxon>Gammaproteobacteria</taxon>
        <taxon>Thiohalomonadales</taxon>
        <taxon>Thiohalophilaceae</taxon>
        <taxon>Thiohalophilus</taxon>
    </lineage>
</organism>
<keyword evidence="12" id="KW-0251">Elongation factor</keyword>
<dbReference type="EMBL" id="SOQX01000002">
    <property type="protein sequence ID" value="TDY02473.1"/>
    <property type="molecule type" value="Genomic_DNA"/>
</dbReference>
<accession>A0A4R8IYG6</accession>
<evidence type="ECO:0000256" key="1">
    <source>
        <dbReference type="ARBA" id="ARBA00008213"/>
    </source>
</evidence>
<name>A0A4R8IYG6_9GAMM</name>
<evidence type="ECO:0000256" key="2">
    <source>
        <dbReference type="ARBA" id="ARBA00013729"/>
    </source>
</evidence>
<dbReference type="GO" id="GO:0003746">
    <property type="term" value="F:translation elongation factor activity"/>
    <property type="evidence" value="ECO:0007669"/>
    <property type="project" value="UniProtKB-KW"/>
</dbReference>
<dbReference type="FunFam" id="1.10.287.180:FF:000001">
    <property type="entry name" value="Transcription elongation factor GreA"/>
    <property type="match status" value="1"/>
</dbReference>
<dbReference type="InterPro" id="IPR006359">
    <property type="entry name" value="Tscrpt_elong_fac_GreA"/>
</dbReference>
<dbReference type="InterPro" id="IPR001437">
    <property type="entry name" value="Tscrpt_elong_fac_GreA/B_C"/>
</dbReference>
<dbReference type="NCBIfam" id="NF001261">
    <property type="entry name" value="PRK00226.1-2"/>
    <property type="match status" value="1"/>
</dbReference>
<dbReference type="PIRSF" id="PIRSF006092">
    <property type="entry name" value="GreA_GreB"/>
    <property type="match status" value="1"/>
</dbReference>
<dbReference type="PANTHER" id="PTHR30437:SF4">
    <property type="entry name" value="TRANSCRIPTION ELONGATION FACTOR GREA"/>
    <property type="match status" value="1"/>
</dbReference>
<evidence type="ECO:0000313" key="13">
    <source>
        <dbReference type="Proteomes" id="UP000294914"/>
    </source>
</evidence>
<comment type="similarity">
    <text evidence="1 8 9">Belongs to the GreA/GreB family.</text>
</comment>
<dbReference type="InterPro" id="IPR028624">
    <property type="entry name" value="Tscrpt_elong_fac_GreA/B"/>
</dbReference>
<feature type="domain" description="Transcription elongation factor GreA/GreB N-terminal" evidence="11">
    <location>
        <begin position="5"/>
        <end position="74"/>
    </location>
</feature>
<evidence type="ECO:0000256" key="4">
    <source>
        <dbReference type="ARBA" id="ARBA00023125"/>
    </source>
</evidence>
<gene>
    <name evidence="8" type="primary">greA</name>
    <name evidence="12" type="ORF">EDC23_0845</name>
</gene>
<dbReference type="SUPFAM" id="SSF54534">
    <property type="entry name" value="FKBP-like"/>
    <property type="match status" value="1"/>
</dbReference>
<dbReference type="Pfam" id="PF01272">
    <property type="entry name" value="GreA_GreB"/>
    <property type="match status" value="1"/>
</dbReference>
<dbReference type="PROSITE" id="PS00829">
    <property type="entry name" value="GREAB_1"/>
    <property type="match status" value="1"/>
</dbReference>
<dbReference type="SUPFAM" id="SSF46557">
    <property type="entry name" value="GreA transcript cleavage protein, N-terminal domain"/>
    <property type="match status" value="1"/>
</dbReference>
<dbReference type="InterPro" id="IPR023459">
    <property type="entry name" value="Tscrpt_elong_fac_GreA/B_fam"/>
</dbReference>
<dbReference type="PANTHER" id="PTHR30437">
    <property type="entry name" value="TRANSCRIPTION ELONGATION FACTOR GREA"/>
    <property type="match status" value="1"/>
</dbReference>
<evidence type="ECO:0000256" key="3">
    <source>
        <dbReference type="ARBA" id="ARBA00023015"/>
    </source>
</evidence>
<evidence type="ECO:0000313" key="12">
    <source>
        <dbReference type="EMBL" id="TDY02473.1"/>
    </source>
</evidence>
<keyword evidence="13" id="KW-1185">Reference proteome</keyword>
<dbReference type="Gene3D" id="1.10.287.180">
    <property type="entry name" value="Transcription elongation factor, GreA/GreB, N-terminal domain"/>
    <property type="match status" value="1"/>
</dbReference>
<dbReference type="FunFam" id="3.10.50.30:FF:000001">
    <property type="entry name" value="Transcription elongation factor GreA"/>
    <property type="match status" value="1"/>
</dbReference>
<dbReference type="NCBIfam" id="NF001264">
    <property type="entry name" value="PRK00226.1-5"/>
    <property type="match status" value="1"/>
</dbReference>
<comment type="caution">
    <text evidence="12">The sequence shown here is derived from an EMBL/GenBank/DDBJ whole genome shotgun (WGS) entry which is preliminary data.</text>
</comment>
<dbReference type="InterPro" id="IPR018151">
    <property type="entry name" value="TF_GreA/GreB_CS"/>
</dbReference>
<dbReference type="GO" id="GO:0003677">
    <property type="term" value="F:DNA binding"/>
    <property type="evidence" value="ECO:0007669"/>
    <property type="project" value="UniProtKB-UniRule"/>
</dbReference>
<keyword evidence="12" id="KW-0648">Protein biosynthesis</keyword>
<dbReference type="GO" id="GO:0070063">
    <property type="term" value="F:RNA polymerase binding"/>
    <property type="evidence" value="ECO:0007669"/>
    <property type="project" value="InterPro"/>
</dbReference>
<dbReference type="InterPro" id="IPR022691">
    <property type="entry name" value="Tscrpt_elong_fac_GreA/B_N"/>
</dbReference>
<dbReference type="PROSITE" id="PS00830">
    <property type="entry name" value="GREAB_2"/>
    <property type="match status" value="1"/>
</dbReference>
<protein>
    <recommendedName>
        <fullName evidence="2 8">Transcription elongation factor GreA</fullName>
    </recommendedName>
    <alternativeName>
        <fullName evidence="7 8">Transcript cleavage factor GreA</fullName>
    </alternativeName>
</protein>
<dbReference type="InterPro" id="IPR036805">
    <property type="entry name" value="Tscrpt_elong_fac_GreA/B_N_sf"/>
</dbReference>
<evidence type="ECO:0000256" key="9">
    <source>
        <dbReference type="RuleBase" id="RU000556"/>
    </source>
</evidence>
<dbReference type="NCBIfam" id="NF001263">
    <property type="entry name" value="PRK00226.1-4"/>
    <property type="match status" value="1"/>
</dbReference>
<comment type="function">
    <text evidence="6 8 9">Necessary for efficient RNA polymerase transcription elongation past template-encoded arresting sites. The arresting sites in DNA have the property of trapping a certain fraction of elongating RNA polymerases that pass through, resulting in locked ternary complexes. Cleavage of the nascent transcript by cleavage factors such as GreA or GreB allows the resumption of elongation from the new 3'terminus. GreA releases sequences of 2 to 3 nucleotides.</text>
</comment>
<dbReference type="Proteomes" id="UP000294914">
    <property type="component" value="Unassembled WGS sequence"/>
</dbReference>
<evidence type="ECO:0000256" key="6">
    <source>
        <dbReference type="ARBA" id="ARBA00024916"/>
    </source>
</evidence>
<dbReference type="NCBIfam" id="TIGR01462">
    <property type="entry name" value="greA"/>
    <property type="match status" value="1"/>
</dbReference>
<sequence>MSRQPMTAAGADKLRAELKDLKSVQRPKVIEAIATAREHGDLKENAEYHAAREQQSFIEGRIKEIEAALSNSEIIDVQAVGKNAGGKVVFGATVELYDIENDKEVTYQIVGEQEADIKQNLISITSPIARALIGKIEGDEVTVQAPGGDRDYEIVSVKYI</sequence>
<evidence type="ECO:0000256" key="5">
    <source>
        <dbReference type="ARBA" id="ARBA00023163"/>
    </source>
</evidence>
<dbReference type="OrthoDB" id="9808774at2"/>
<evidence type="ECO:0000259" key="11">
    <source>
        <dbReference type="Pfam" id="PF03449"/>
    </source>
</evidence>
<dbReference type="AlphaFoldDB" id="A0A4R8IYG6"/>
<dbReference type="Pfam" id="PF03449">
    <property type="entry name" value="GreA_GreB_N"/>
    <property type="match status" value="1"/>
</dbReference>
<proteinExistence type="inferred from homology"/>
<reference evidence="12 13" key="1">
    <citation type="submission" date="2019-03" db="EMBL/GenBank/DDBJ databases">
        <title>Genomic Encyclopedia of Type Strains, Phase IV (KMG-IV): sequencing the most valuable type-strain genomes for metagenomic binning, comparative biology and taxonomic classification.</title>
        <authorList>
            <person name="Goeker M."/>
        </authorList>
    </citation>
    <scope>NUCLEOTIDE SEQUENCE [LARGE SCALE GENOMIC DNA]</scope>
    <source>
        <strain evidence="12 13">DSM 16326</strain>
    </source>
</reference>
<dbReference type="InterPro" id="IPR036953">
    <property type="entry name" value="GreA/GreB_C_sf"/>
</dbReference>
<evidence type="ECO:0000256" key="7">
    <source>
        <dbReference type="ARBA" id="ARBA00030776"/>
    </source>
</evidence>
<evidence type="ECO:0000256" key="8">
    <source>
        <dbReference type="HAMAP-Rule" id="MF_00105"/>
    </source>
</evidence>